<feature type="binding site" evidence="11">
    <location>
        <position position="327"/>
    </location>
    <ligand>
        <name>substrate</name>
    </ligand>
</feature>
<evidence type="ECO:0000256" key="6">
    <source>
        <dbReference type="ARBA" id="ARBA00023027"/>
    </source>
</evidence>
<dbReference type="InterPro" id="IPR008927">
    <property type="entry name" value="6-PGluconate_DH-like_C_sf"/>
</dbReference>
<dbReference type="SUPFAM" id="SSF52413">
    <property type="entry name" value="UDP-glucose/GDP-mannose dehydrogenase C-terminal domain"/>
    <property type="match status" value="1"/>
</dbReference>
<dbReference type="GO" id="GO:0003979">
    <property type="term" value="F:UDP-glucose 6-dehydrogenase activity"/>
    <property type="evidence" value="ECO:0007669"/>
    <property type="project" value="UniProtKB-EC"/>
</dbReference>
<reference evidence="14 15" key="1">
    <citation type="submission" date="2016-10" db="EMBL/GenBank/DDBJ databases">
        <authorList>
            <person name="de Groot N.N."/>
        </authorList>
    </citation>
    <scope>NUCLEOTIDE SEQUENCE [LARGE SCALE GENOMIC DNA]</scope>
    <source>
        <strain evidence="14 15">DSM 19012</strain>
    </source>
</reference>
<dbReference type="PANTHER" id="PTHR43750">
    <property type="entry name" value="UDP-GLUCOSE 6-DEHYDROGENASE TUAD"/>
    <property type="match status" value="1"/>
</dbReference>
<dbReference type="PIRSF" id="PIRSF500134">
    <property type="entry name" value="UDPglc_DH_bac"/>
    <property type="match status" value="1"/>
</dbReference>
<keyword evidence="15" id="KW-1185">Reference proteome</keyword>
<evidence type="ECO:0000256" key="9">
    <source>
        <dbReference type="PIRNR" id="PIRNR000124"/>
    </source>
</evidence>
<feature type="binding site" evidence="11">
    <location>
        <position position="263"/>
    </location>
    <ligand>
        <name>substrate</name>
    </ligand>
</feature>
<dbReference type="STRING" id="385682.SAMN05444380_11827"/>
<dbReference type="Gene3D" id="3.40.50.720">
    <property type="entry name" value="NAD(P)-binding Rossmann-like Domain"/>
    <property type="match status" value="2"/>
</dbReference>
<evidence type="ECO:0000313" key="14">
    <source>
        <dbReference type="EMBL" id="SFE76757.1"/>
    </source>
</evidence>
<dbReference type="EMBL" id="FONA01000018">
    <property type="protein sequence ID" value="SFE76757.1"/>
    <property type="molecule type" value="Genomic_DNA"/>
</dbReference>
<dbReference type="GO" id="GO:0000271">
    <property type="term" value="P:polysaccharide biosynthetic process"/>
    <property type="evidence" value="ECO:0007669"/>
    <property type="project" value="InterPro"/>
</dbReference>
<evidence type="ECO:0000313" key="15">
    <source>
        <dbReference type="Proteomes" id="UP000181976"/>
    </source>
</evidence>
<feature type="binding site" evidence="12">
    <location>
        <position position="35"/>
    </location>
    <ligand>
        <name>NAD(+)</name>
        <dbReference type="ChEBI" id="CHEBI:57540"/>
    </ligand>
</feature>
<evidence type="ECO:0000256" key="7">
    <source>
        <dbReference type="ARBA" id="ARBA00047473"/>
    </source>
</evidence>
<feature type="binding site" evidence="12">
    <location>
        <position position="30"/>
    </location>
    <ligand>
        <name>NAD(+)</name>
        <dbReference type="ChEBI" id="CHEBI:57540"/>
    </ligand>
</feature>
<evidence type="ECO:0000256" key="2">
    <source>
        <dbReference type="ARBA" id="ARBA00006601"/>
    </source>
</evidence>
<dbReference type="InterPro" id="IPR001732">
    <property type="entry name" value="UDP-Glc/GDP-Man_DH_N"/>
</dbReference>
<comment type="function">
    <text evidence="8">Catalyzes the conversion of UDP-glucose into UDP-glucuronate, one of the precursors of teichuronic acid.</text>
</comment>
<dbReference type="FunCoup" id="A0A1I2D877">
    <property type="interactions" value="272"/>
</dbReference>
<feature type="binding site" evidence="11">
    <location>
        <begin position="255"/>
        <end position="259"/>
    </location>
    <ligand>
        <name>substrate</name>
    </ligand>
</feature>
<sequence length="442" mass="49327">MKISIVGTGYVGLVTGTCFSDTGVNVTCVDIDEEKISKLKKGIIPIYEPGLENMIKNNVEKGRLHFTTSLKESLDQAEVIFIAVGTPPGEDGSADLSHVLNVAHEIGKHLDHTMVVVTKSTVPIGTAEKVRKAIREELEKRGVDITFYVASNPEFLKEGNAVEDFLKPDRIVVGTDSEEAEKVIRRLYKPFLLNNHPILFMDIPSAELTKYAANAMLATKISFMNDIANLCELVGADVNMVRKGIGSDSRIGNKFIYPGIGYGGSCFPKDVKAIIRTAKSYNYHLRLLQAVEDINEDQKRILVTKVKKYFNDDVKGKTFAIWGLSFKPHTDDMREAPSKVIINELMQAGAKVKAYDPVAMNEAKKEFGNTIQYGQDPYDVLIDADGLLLLTEWPEFRIPNYKVMAKLMNHKVVFDGRNIYDAAEMEEKGFDYFGIGRSLNKR</sequence>
<accession>A0A1I2D877</accession>
<feature type="binding site" evidence="11">
    <location>
        <begin position="155"/>
        <end position="158"/>
    </location>
    <ligand>
        <name>substrate</name>
    </ligand>
</feature>
<feature type="active site" description="Nucleophile" evidence="10">
    <location>
        <position position="266"/>
    </location>
</feature>
<evidence type="ECO:0000256" key="10">
    <source>
        <dbReference type="PIRSR" id="PIRSR500134-1"/>
    </source>
</evidence>
<proteinExistence type="inferred from homology"/>
<feature type="binding site" evidence="12">
    <location>
        <position position="86"/>
    </location>
    <ligand>
        <name>NAD(+)</name>
        <dbReference type="ChEBI" id="CHEBI:57540"/>
    </ligand>
</feature>
<evidence type="ECO:0000256" key="1">
    <source>
        <dbReference type="ARBA" id="ARBA00004701"/>
    </source>
</evidence>
<dbReference type="RefSeq" id="WP_010526113.1">
    <property type="nucleotide sequence ID" value="NZ_AFSL01000003.1"/>
</dbReference>
<feature type="binding site" evidence="12">
    <location>
        <position position="269"/>
    </location>
    <ligand>
        <name>NAD(+)</name>
        <dbReference type="ChEBI" id="CHEBI:57540"/>
    </ligand>
</feature>
<dbReference type="InterPro" id="IPR036291">
    <property type="entry name" value="NAD(P)-bd_dom_sf"/>
</dbReference>
<name>A0A1I2D877_9BACT</name>
<dbReference type="PIRSF" id="PIRSF000124">
    <property type="entry name" value="UDPglc_GDPman_dh"/>
    <property type="match status" value="1"/>
</dbReference>
<evidence type="ECO:0000256" key="3">
    <source>
        <dbReference type="ARBA" id="ARBA00012954"/>
    </source>
</evidence>
<evidence type="ECO:0000256" key="5">
    <source>
        <dbReference type="ARBA" id="ARBA00023002"/>
    </source>
</evidence>
<dbReference type="InParanoid" id="A0A1I2D877"/>
<dbReference type="eggNOG" id="COG1004">
    <property type="taxonomic scope" value="Bacteria"/>
</dbReference>
<dbReference type="InterPro" id="IPR036220">
    <property type="entry name" value="UDP-Glc/GDP-Man_DH_C_sf"/>
</dbReference>
<dbReference type="InterPro" id="IPR017476">
    <property type="entry name" value="UDP-Glc/GDP-Man"/>
</dbReference>
<dbReference type="EC" id="1.1.1.22" evidence="3 9"/>
<dbReference type="Proteomes" id="UP000181976">
    <property type="component" value="Unassembled WGS sequence"/>
</dbReference>
<dbReference type="AlphaFoldDB" id="A0A1I2D877"/>
<gene>
    <name evidence="14" type="ORF">SAMN05444380_11827</name>
</gene>
<dbReference type="SUPFAM" id="SSF48179">
    <property type="entry name" value="6-phosphogluconate dehydrogenase C-terminal domain-like"/>
    <property type="match status" value="1"/>
</dbReference>
<feature type="binding site" evidence="12">
    <location>
        <position position="334"/>
    </location>
    <ligand>
        <name>NAD(+)</name>
        <dbReference type="ChEBI" id="CHEBI:57540"/>
    </ligand>
</feature>
<comment type="catalytic activity">
    <reaction evidence="7 9">
        <text>UDP-alpha-D-glucose + 2 NAD(+) + H2O = UDP-alpha-D-glucuronate + 2 NADH + 3 H(+)</text>
        <dbReference type="Rhea" id="RHEA:23596"/>
        <dbReference type="ChEBI" id="CHEBI:15377"/>
        <dbReference type="ChEBI" id="CHEBI:15378"/>
        <dbReference type="ChEBI" id="CHEBI:57540"/>
        <dbReference type="ChEBI" id="CHEBI:57945"/>
        <dbReference type="ChEBI" id="CHEBI:58052"/>
        <dbReference type="ChEBI" id="CHEBI:58885"/>
        <dbReference type="EC" id="1.1.1.22"/>
    </reaction>
</comment>
<dbReference type="InterPro" id="IPR028357">
    <property type="entry name" value="UDPglc_DH_bac"/>
</dbReference>
<feature type="binding site" evidence="11">
    <location>
        <position position="210"/>
    </location>
    <ligand>
        <name>substrate</name>
    </ligand>
</feature>
<evidence type="ECO:0000256" key="8">
    <source>
        <dbReference type="ARBA" id="ARBA00053241"/>
    </source>
</evidence>
<keyword evidence="6 9" id="KW-0520">NAD</keyword>
<organism evidence="14 15">
    <name type="scientific">Thermophagus xiamenensis</name>
    <dbReference type="NCBI Taxonomy" id="385682"/>
    <lineage>
        <taxon>Bacteria</taxon>
        <taxon>Pseudomonadati</taxon>
        <taxon>Bacteroidota</taxon>
        <taxon>Bacteroidia</taxon>
        <taxon>Marinilabiliales</taxon>
        <taxon>Marinilabiliaceae</taxon>
        <taxon>Thermophagus</taxon>
    </lineage>
</organism>
<evidence type="ECO:0000259" key="13">
    <source>
        <dbReference type="SMART" id="SM00984"/>
    </source>
</evidence>
<dbReference type="GO" id="GO:0051287">
    <property type="term" value="F:NAD binding"/>
    <property type="evidence" value="ECO:0007669"/>
    <property type="project" value="InterPro"/>
</dbReference>
<evidence type="ECO:0000256" key="4">
    <source>
        <dbReference type="ARBA" id="ARBA00015132"/>
    </source>
</evidence>
<dbReference type="OrthoDB" id="9803238at2"/>
<keyword evidence="5 9" id="KW-0560">Oxidoreductase</keyword>
<dbReference type="InterPro" id="IPR014027">
    <property type="entry name" value="UDP-Glc/GDP-Man_DH_C"/>
</dbReference>
<dbReference type="Pfam" id="PF00984">
    <property type="entry name" value="UDPG_MGDP_dh"/>
    <property type="match status" value="1"/>
</dbReference>
<dbReference type="FunFam" id="1.20.5.100:FF:000001">
    <property type="entry name" value="UDP-glucose 6-dehydrogenase"/>
    <property type="match status" value="1"/>
</dbReference>
<dbReference type="InterPro" id="IPR014026">
    <property type="entry name" value="UDP-Glc/GDP-Man_DH_dimer"/>
</dbReference>
<dbReference type="UniPathway" id="UPA00038">
    <property type="reaction ID" value="UER00491"/>
</dbReference>
<feature type="binding site" evidence="12">
    <location>
        <position position="158"/>
    </location>
    <ligand>
        <name>NAD(+)</name>
        <dbReference type="ChEBI" id="CHEBI:57540"/>
    </ligand>
</feature>
<comment type="similarity">
    <text evidence="2 9">Belongs to the UDP-glucose/GDP-mannose dehydrogenase family.</text>
</comment>
<dbReference type="SMART" id="SM00984">
    <property type="entry name" value="UDPG_MGDP_dh_C"/>
    <property type="match status" value="1"/>
</dbReference>
<feature type="binding site" evidence="12">
    <location>
        <position position="121"/>
    </location>
    <ligand>
        <name>NAD(+)</name>
        <dbReference type="ChEBI" id="CHEBI:57540"/>
    </ligand>
</feature>
<evidence type="ECO:0000256" key="12">
    <source>
        <dbReference type="PIRSR" id="PIRSR500134-3"/>
    </source>
</evidence>
<protein>
    <recommendedName>
        <fullName evidence="4 9">UDP-glucose 6-dehydrogenase</fullName>
        <ecNumber evidence="3 9">1.1.1.22</ecNumber>
    </recommendedName>
</protein>
<comment type="pathway">
    <text evidence="1">Nucleotide-sugar biosynthesis; UDP-alpha-D-glucuronate biosynthesis; UDP-alpha-D-glucuronate from UDP-alpha-D-glucose: step 1/1.</text>
</comment>
<dbReference type="Gene3D" id="1.20.5.100">
    <property type="entry name" value="Cytochrome c1, transmembrane anchor, C-terminal"/>
    <property type="match status" value="1"/>
</dbReference>
<dbReference type="Pfam" id="PF03720">
    <property type="entry name" value="UDPG_MGDP_dh_C"/>
    <property type="match status" value="1"/>
</dbReference>
<dbReference type="GO" id="GO:0006065">
    <property type="term" value="P:UDP-glucuronate biosynthetic process"/>
    <property type="evidence" value="ECO:0007669"/>
    <property type="project" value="UniProtKB-UniPathway"/>
</dbReference>
<evidence type="ECO:0000256" key="11">
    <source>
        <dbReference type="PIRSR" id="PIRSR500134-2"/>
    </source>
</evidence>
<dbReference type="NCBIfam" id="TIGR03026">
    <property type="entry name" value="NDP-sugDHase"/>
    <property type="match status" value="1"/>
</dbReference>
<dbReference type="PANTHER" id="PTHR43750:SF3">
    <property type="entry name" value="UDP-GLUCOSE 6-DEHYDROGENASE TUAD"/>
    <property type="match status" value="1"/>
</dbReference>
<dbReference type="SUPFAM" id="SSF51735">
    <property type="entry name" value="NAD(P)-binding Rossmann-fold domains"/>
    <property type="match status" value="1"/>
</dbReference>
<dbReference type="Pfam" id="PF03721">
    <property type="entry name" value="UDPG_MGDP_dh_N"/>
    <property type="match status" value="1"/>
</dbReference>
<feature type="domain" description="UDP-glucose/GDP-mannose dehydrogenase C-terminal" evidence="13">
    <location>
        <begin position="320"/>
        <end position="422"/>
    </location>
</feature>